<dbReference type="PANTHER" id="PTHR44054">
    <property type="entry name" value="SYNAPTIC VESICLE MEMBRANE PROTEIN VAT-1 HOMOLOG-LIKE"/>
    <property type="match status" value="1"/>
</dbReference>
<dbReference type="Proteomes" id="UP000593567">
    <property type="component" value="Unassembled WGS sequence"/>
</dbReference>
<dbReference type="InterPro" id="IPR052100">
    <property type="entry name" value="SV-ATPase_mito-regulator"/>
</dbReference>
<dbReference type="InterPro" id="IPR036291">
    <property type="entry name" value="NAD(P)-bd_dom_sf"/>
</dbReference>
<organism evidence="3 4">
    <name type="scientific">Bugula neritina</name>
    <name type="common">Brown bryozoan</name>
    <name type="synonym">Sertularia neritina</name>
    <dbReference type="NCBI Taxonomy" id="10212"/>
    <lineage>
        <taxon>Eukaryota</taxon>
        <taxon>Metazoa</taxon>
        <taxon>Spiralia</taxon>
        <taxon>Lophotrochozoa</taxon>
        <taxon>Bryozoa</taxon>
        <taxon>Gymnolaemata</taxon>
        <taxon>Cheilostomatida</taxon>
        <taxon>Flustrina</taxon>
        <taxon>Buguloidea</taxon>
        <taxon>Bugulidae</taxon>
        <taxon>Bugula</taxon>
    </lineage>
</organism>
<dbReference type="AlphaFoldDB" id="A0A7J7KNS5"/>
<dbReference type="InterPro" id="IPR013154">
    <property type="entry name" value="ADH-like_N"/>
</dbReference>
<gene>
    <name evidence="3" type="ORF">EB796_001879</name>
</gene>
<accession>A0A7J7KNS5</accession>
<sequence length="360" mass="39175">MAAANMRRSLFLTATSGANNLQIRETAVPAVLADQVLVNVKFCGLNFAECSMRQGLYSPMPPLPYVPGYEYSGIVGEVGAEVKDIKVGDRVVGVQNFGCWQDVMVVPADTVFVLPDNMSLEDAAAIPVNYITAYIMLFDQVVLREGQSVFVHMAAGGVGTAVGQLCRTVPNVAVFGTASEPKHKHCLANGITYPIDYKTKDYVTEVKAISPRGVDVMLDPVGGKESVRSHSLLKPLGKHIHYGGSSYVEGAEKGFHTVVKVVKSFFTSGSYSGFGLMGRNVMVGGLHVGKLMLDPANHDIVRHCMTHLMQMYSEGKIKPVVDTIWHFEQITEAMDQLYSRKNVGKVLLNAEKMATTEPEK</sequence>
<dbReference type="Pfam" id="PF13602">
    <property type="entry name" value="ADH_zinc_N_2"/>
    <property type="match status" value="1"/>
</dbReference>
<name>A0A7J7KNS5_BUGNE</name>
<protein>
    <submittedName>
        <fullName evidence="3">VAT1</fullName>
    </submittedName>
</protein>
<dbReference type="CDD" id="cd08275">
    <property type="entry name" value="MDR3"/>
    <property type="match status" value="1"/>
</dbReference>
<dbReference type="Gene3D" id="3.40.50.720">
    <property type="entry name" value="NAD(P)-binding Rossmann-like Domain"/>
    <property type="match status" value="1"/>
</dbReference>
<proteinExistence type="predicted"/>
<keyword evidence="4" id="KW-1185">Reference proteome</keyword>
<reference evidence="3" key="1">
    <citation type="submission" date="2020-06" db="EMBL/GenBank/DDBJ databases">
        <title>Draft genome of Bugula neritina, a colonial animal packing powerful symbionts and potential medicines.</title>
        <authorList>
            <person name="Rayko M."/>
        </authorList>
    </citation>
    <scope>NUCLEOTIDE SEQUENCE [LARGE SCALE GENOMIC DNA]</scope>
    <source>
        <strain evidence="3">Kwan_BN1</strain>
    </source>
</reference>
<dbReference type="InterPro" id="IPR020843">
    <property type="entry name" value="ER"/>
</dbReference>
<dbReference type="OrthoDB" id="203908at2759"/>
<evidence type="ECO:0000259" key="2">
    <source>
        <dbReference type="SMART" id="SM00829"/>
    </source>
</evidence>
<dbReference type="SUPFAM" id="SSF51735">
    <property type="entry name" value="NAD(P)-binding Rossmann-fold domains"/>
    <property type="match status" value="1"/>
</dbReference>
<dbReference type="EMBL" id="VXIV02000210">
    <property type="protein sequence ID" value="KAF6039798.1"/>
    <property type="molecule type" value="Genomic_DNA"/>
</dbReference>
<dbReference type="Pfam" id="PF08240">
    <property type="entry name" value="ADH_N"/>
    <property type="match status" value="1"/>
</dbReference>
<dbReference type="InterPro" id="IPR011032">
    <property type="entry name" value="GroES-like_sf"/>
</dbReference>
<dbReference type="SMART" id="SM00829">
    <property type="entry name" value="PKS_ER"/>
    <property type="match status" value="1"/>
</dbReference>
<feature type="domain" description="Enoyl reductase (ER)" evidence="2">
    <location>
        <begin position="17"/>
        <end position="348"/>
    </location>
</feature>
<dbReference type="GO" id="GO:0016491">
    <property type="term" value="F:oxidoreductase activity"/>
    <property type="evidence" value="ECO:0007669"/>
    <property type="project" value="UniProtKB-KW"/>
</dbReference>
<evidence type="ECO:0000313" key="4">
    <source>
        <dbReference type="Proteomes" id="UP000593567"/>
    </source>
</evidence>
<evidence type="ECO:0000313" key="3">
    <source>
        <dbReference type="EMBL" id="KAF6039798.1"/>
    </source>
</evidence>
<evidence type="ECO:0000256" key="1">
    <source>
        <dbReference type="ARBA" id="ARBA00023002"/>
    </source>
</evidence>
<dbReference type="PANTHER" id="PTHR44054:SF1">
    <property type="entry name" value="SYNAPTIC VESICLE MEMBRANE PROTEIN VAT-1 HOMOLOG"/>
    <property type="match status" value="1"/>
</dbReference>
<keyword evidence="1" id="KW-0560">Oxidoreductase</keyword>
<dbReference type="SUPFAM" id="SSF50129">
    <property type="entry name" value="GroES-like"/>
    <property type="match status" value="1"/>
</dbReference>
<comment type="caution">
    <text evidence="3">The sequence shown here is derived from an EMBL/GenBank/DDBJ whole genome shotgun (WGS) entry which is preliminary data.</text>
</comment>
<dbReference type="Gene3D" id="3.90.180.10">
    <property type="entry name" value="Medium-chain alcohol dehydrogenases, catalytic domain"/>
    <property type="match status" value="1"/>
</dbReference>